<comment type="caution">
    <text evidence="2">The sequence shown here is derived from an EMBL/GenBank/DDBJ whole genome shotgun (WGS) entry which is preliminary data.</text>
</comment>
<feature type="signal peptide" evidence="1">
    <location>
        <begin position="1"/>
        <end position="23"/>
    </location>
</feature>
<evidence type="ECO:0000256" key="1">
    <source>
        <dbReference type="SAM" id="SignalP"/>
    </source>
</evidence>
<proteinExistence type="predicted"/>
<dbReference type="PROSITE" id="PS51257">
    <property type="entry name" value="PROKAR_LIPOPROTEIN"/>
    <property type="match status" value="1"/>
</dbReference>
<keyword evidence="1" id="KW-0732">Signal</keyword>
<accession>A0AAW1L684</accession>
<sequence length="121" mass="13257">MARVQQILFGLILACSLLGLASAKSSVSIIDARVSPSMQDKIFSIVESVFDQIGGRNARVKAIYARLGTAYPGTSWNVVFNPSSIAHSSDHWVHLKVSYFLFPATNVWVFYNSVCFGKVGK</sequence>
<protein>
    <submittedName>
        <fullName evidence="2">Uncharacterized protein</fullName>
    </submittedName>
</protein>
<dbReference type="EMBL" id="JASPKY010000163">
    <property type="protein sequence ID" value="KAK9729160.1"/>
    <property type="molecule type" value="Genomic_DNA"/>
</dbReference>
<evidence type="ECO:0000313" key="2">
    <source>
        <dbReference type="EMBL" id="KAK9729160.1"/>
    </source>
</evidence>
<dbReference type="Proteomes" id="UP001458880">
    <property type="component" value="Unassembled WGS sequence"/>
</dbReference>
<keyword evidence="3" id="KW-1185">Reference proteome</keyword>
<name>A0AAW1L684_POPJA</name>
<organism evidence="2 3">
    <name type="scientific">Popillia japonica</name>
    <name type="common">Japanese beetle</name>
    <dbReference type="NCBI Taxonomy" id="7064"/>
    <lineage>
        <taxon>Eukaryota</taxon>
        <taxon>Metazoa</taxon>
        <taxon>Ecdysozoa</taxon>
        <taxon>Arthropoda</taxon>
        <taxon>Hexapoda</taxon>
        <taxon>Insecta</taxon>
        <taxon>Pterygota</taxon>
        <taxon>Neoptera</taxon>
        <taxon>Endopterygota</taxon>
        <taxon>Coleoptera</taxon>
        <taxon>Polyphaga</taxon>
        <taxon>Scarabaeiformia</taxon>
        <taxon>Scarabaeidae</taxon>
        <taxon>Rutelinae</taxon>
        <taxon>Popillia</taxon>
    </lineage>
</organism>
<dbReference type="AlphaFoldDB" id="A0AAW1L684"/>
<reference evidence="2 3" key="1">
    <citation type="journal article" date="2024" name="BMC Genomics">
        <title>De novo assembly and annotation of Popillia japonica's genome with initial clues to its potential as an invasive pest.</title>
        <authorList>
            <person name="Cucini C."/>
            <person name="Boschi S."/>
            <person name="Funari R."/>
            <person name="Cardaioli E."/>
            <person name="Iannotti N."/>
            <person name="Marturano G."/>
            <person name="Paoli F."/>
            <person name="Bruttini M."/>
            <person name="Carapelli A."/>
            <person name="Frati F."/>
            <person name="Nardi F."/>
        </authorList>
    </citation>
    <scope>NUCLEOTIDE SEQUENCE [LARGE SCALE GENOMIC DNA]</scope>
    <source>
        <strain evidence="2">DMR45628</strain>
    </source>
</reference>
<gene>
    <name evidence="2" type="ORF">QE152_g16111</name>
</gene>
<evidence type="ECO:0000313" key="3">
    <source>
        <dbReference type="Proteomes" id="UP001458880"/>
    </source>
</evidence>
<feature type="chain" id="PRO_5043878399" evidence="1">
    <location>
        <begin position="24"/>
        <end position="121"/>
    </location>
</feature>